<keyword evidence="5 8" id="KW-1133">Transmembrane helix</keyword>
<comment type="similarity">
    <text evidence="2">Belongs to the cation diffusion facilitator (CDF) transporter (TC 2.A.4) family. SLC30A subfamily.</text>
</comment>
<evidence type="ECO:0000256" key="2">
    <source>
        <dbReference type="ARBA" id="ARBA00008873"/>
    </source>
</evidence>
<keyword evidence="7 8" id="KW-0472">Membrane</keyword>
<accession>A0A1J5QI66</accession>
<evidence type="ECO:0000256" key="1">
    <source>
        <dbReference type="ARBA" id="ARBA00004141"/>
    </source>
</evidence>
<protein>
    <submittedName>
        <fullName evidence="11">Cadmium, cobalt and zinc/H(+)-K(+) antiporter</fullName>
    </submittedName>
</protein>
<feature type="transmembrane region" description="Helical" evidence="8">
    <location>
        <begin position="98"/>
        <end position="117"/>
    </location>
</feature>
<keyword evidence="6" id="KW-0406">Ion transport</keyword>
<feature type="transmembrane region" description="Helical" evidence="8">
    <location>
        <begin position="64"/>
        <end position="86"/>
    </location>
</feature>
<feature type="transmembrane region" description="Helical" evidence="8">
    <location>
        <begin position="33"/>
        <end position="58"/>
    </location>
</feature>
<keyword evidence="3" id="KW-0813">Transport</keyword>
<dbReference type="InterPro" id="IPR027470">
    <property type="entry name" value="Cation_efflux_CTD"/>
</dbReference>
<evidence type="ECO:0000256" key="6">
    <source>
        <dbReference type="ARBA" id="ARBA00023065"/>
    </source>
</evidence>
<gene>
    <name evidence="11" type="primary">czcD_14</name>
    <name evidence="11" type="ORF">GALL_350370</name>
</gene>
<organism evidence="11">
    <name type="scientific">mine drainage metagenome</name>
    <dbReference type="NCBI Taxonomy" id="410659"/>
    <lineage>
        <taxon>unclassified sequences</taxon>
        <taxon>metagenomes</taxon>
        <taxon>ecological metagenomes</taxon>
    </lineage>
</organism>
<dbReference type="NCBIfam" id="TIGR01297">
    <property type="entry name" value="CDF"/>
    <property type="match status" value="1"/>
</dbReference>
<dbReference type="Pfam" id="PF16916">
    <property type="entry name" value="ZT_dimer"/>
    <property type="match status" value="1"/>
</dbReference>
<dbReference type="EMBL" id="MLJW01000728">
    <property type="protein sequence ID" value="OIQ83168.1"/>
    <property type="molecule type" value="Genomic_DNA"/>
</dbReference>
<sequence length="321" mass="32762">MTATAAVPATVGAHAYEHGGDLARPGQRRALGWALGVNVALLVAEVAGGIVFGSLALLADAAHLVSDVAGLGIALGALVLTARPVSTRHSFGFARAEVMAAQISALLLLAAGVWILIEAFSRLGDPVPVQGAGLAVVATLALVVNAGSAIVVHRAQGESLNMRASFVHLATDAAGSLGAIIAGLVILGWGWSRADSVVSIATAVLVLWTGWGLLRESTHVLMEGTPRGLDPEKVTAAIAGVPGVVDVHHLHLWNLASDVPAASAHVVLSGQPTLREAQRTADDVRATLAEEFTLTNVTLELEDTTAPSVDRADPSSHVASP</sequence>
<dbReference type="Gene3D" id="3.30.70.1350">
    <property type="entry name" value="Cation efflux protein, cytoplasmic domain"/>
    <property type="match status" value="1"/>
</dbReference>
<evidence type="ECO:0000256" key="4">
    <source>
        <dbReference type="ARBA" id="ARBA00022692"/>
    </source>
</evidence>
<evidence type="ECO:0000256" key="5">
    <source>
        <dbReference type="ARBA" id="ARBA00022989"/>
    </source>
</evidence>
<dbReference type="InterPro" id="IPR036837">
    <property type="entry name" value="Cation_efflux_CTD_sf"/>
</dbReference>
<dbReference type="PANTHER" id="PTHR11562">
    <property type="entry name" value="CATION EFFLUX PROTEIN/ ZINC TRANSPORTER"/>
    <property type="match status" value="1"/>
</dbReference>
<evidence type="ECO:0000256" key="8">
    <source>
        <dbReference type="SAM" id="Phobius"/>
    </source>
</evidence>
<name>A0A1J5QI66_9ZZZZ</name>
<reference evidence="11" key="1">
    <citation type="submission" date="2016-10" db="EMBL/GenBank/DDBJ databases">
        <title>Sequence of Gallionella enrichment culture.</title>
        <authorList>
            <person name="Poehlein A."/>
            <person name="Muehling M."/>
            <person name="Daniel R."/>
        </authorList>
    </citation>
    <scope>NUCLEOTIDE SEQUENCE</scope>
</reference>
<dbReference type="InterPro" id="IPR050681">
    <property type="entry name" value="CDF/SLC30A"/>
</dbReference>
<comment type="caution">
    <text evidence="11">The sequence shown here is derived from an EMBL/GenBank/DDBJ whole genome shotgun (WGS) entry which is preliminary data.</text>
</comment>
<dbReference type="Pfam" id="PF01545">
    <property type="entry name" value="Cation_efflux"/>
    <property type="match status" value="1"/>
</dbReference>
<feature type="transmembrane region" description="Helical" evidence="8">
    <location>
        <begin position="173"/>
        <end position="191"/>
    </location>
</feature>
<evidence type="ECO:0000313" key="11">
    <source>
        <dbReference type="EMBL" id="OIQ83168.1"/>
    </source>
</evidence>
<dbReference type="PANTHER" id="PTHR11562:SF17">
    <property type="entry name" value="RE54080P-RELATED"/>
    <property type="match status" value="1"/>
</dbReference>
<dbReference type="GO" id="GO:0005886">
    <property type="term" value="C:plasma membrane"/>
    <property type="evidence" value="ECO:0007669"/>
    <property type="project" value="TreeGrafter"/>
</dbReference>
<dbReference type="InterPro" id="IPR027469">
    <property type="entry name" value="Cation_efflux_TMD_sf"/>
</dbReference>
<dbReference type="InterPro" id="IPR002524">
    <property type="entry name" value="Cation_efflux"/>
</dbReference>
<dbReference type="GO" id="GO:0005385">
    <property type="term" value="F:zinc ion transmembrane transporter activity"/>
    <property type="evidence" value="ECO:0007669"/>
    <property type="project" value="TreeGrafter"/>
</dbReference>
<evidence type="ECO:0000256" key="3">
    <source>
        <dbReference type="ARBA" id="ARBA00022448"/>
    </source>
</evidence>
<evidence type="ECO:0000259" key="9">
    <source>
        <dbReference type="Pfam" id="PF01545"/>
    </source>
</evidence>
<feature type="transmembrane region" description="Helical" evidence="8">
    <location>
        <begin position="197"/>
        <end position="214"/>
    </location>
</feature>
<dbReference type="InterPro" id="IPR058533">
    <property type="entry name" value="Cation_efflux_TM"/>
</dbReference>
<dbReference type="SUPFAM" id="SSF160240">
    <property type="entry name" value="Cation efflux protein cytoplasmic domain-like"/>
    <property type="match status" value="1"/>
</dbReference>
<evidence type="ECO:0000259" key="10">
    <source>
        <dbReference type="Pfam" id="PF16916"/>
    </source>
</evidence>
<evidence type="ECO:0000256" key="7">
    <source>
        <dbReference type="ARBA" id="ARBA00023136"/>
    </source>
</evidence>
<feature type="domain" description="Cation efflux protein cytoplasmic" evidence="10">
    <location>
        <begin position="227"/>
        <end position="302"/>
    </location>
</feature>
<keyword evidence="4 8" id="KW-0812">Transmembrane</keyword>
<dbReference type="Gene3D" id="1.20.1510.10">
    <property type="entry name" value="Cation efflux protein transmembrane domain"/>
    <property type="match status" value="1"/>
</dbReference>
<feature type="transmembrane region" description="Helical" evidence="8">
    <location>
        <begin position="129"/>
        <end position="152"/>
    </location>
</feature>
<dbReference type="SUPFAM" id="SSF161111">
    <property type="entry name" value="Cation efflux protein transmembrane domain-like"/>
    <property type="match status" value="1"/>
</dbReference>
<comment type="subcellular location">
    <subcellularLocation>
        <location evidence="1">Membrane</location>
        <topology evidence="1">Multi-pass membrane protein</topology>
    </subcellularLocation>
</comment>
<feature type="domain" description="Cation efflux protein transmembrane" evidence="9">
    <location>
        <begin position="34"/>
        <end position="222"/>
    </location>
</feature>
<proteinExistence type="inferred from homology"/>
<dbReference type="AlphaFoldDB" id="A0A1J5QI66"/>